<accession>A0A370WXJ6</accession>
<dbReference type="EMBL" id="QRBE01000007">
    <property type="protein sequence ID" value="RDS80868.1"/>
    <property type="molecule type" value="Genomic_DNA"/>
</dbReference>
<name>A0A370WXJ6_9GAMM</name>
<keyword evidence="2" id="KW-1185">Reference proteome</keyword>
<comment type="caution">
    <text evidence="1">The sequence shown here is derived from an EMBL/GenBank/DDBJ whole genome shotgun (WGS) entry which is preliminary data.</text>
</comment>
<sequence length="467" mass="51766">MMSSGSGAVDQFMAWVDASAGNVGRCFFSYLIVRQNLGVALIKGALTMNSMDDLFPYCHRSISFENFTAGYLEIQGGKEAVIDFCANLVAGVIEVEGHKIRMAPGPGYSLTEIKIDDPEGMLPNSSARQPRCKLVGAMHQASFGLVTDWLLRAADPPYVSLQDLCTDYRLGSLSLNAVVDVVALQVAWTDQRSEIRDGYLHLHVALMKGLDRILCTVGYRMIGTNRPIRRGVFQPTQFTWKEEGDLWLGTSMTPVDPGDVVQCFTTYDGRAQHQTVVMDKGHPQNPRRAAYEIYDESLDRLRNWLAPPADQQGPKQHEFEFAVQTLGWLLGFGVQHLDRRFGDSKAPDGIFVCDAGFVVVECTVGPFGPDKLSKLLKRRNDVRERLAACGHSGVPVECVIAAPLTAQESAVERRSAAEYQVGFVARDNIADLLNKTYPLSNANQLFAELQRKIRENKELFDQDPSLV</sequence>
<reference evidence="1 2" key="1">
    <citation type="submission" date="2018-07" db="EMBL/GenBank/DDBJ databases">
        <title>Dyella monticola sp. nov. and Dyella psychrodurans sp. nov. isolated from monsoon evergreen broad-leaved forest soil of Dinghu Mountain, China.</title>
        <authorList>
            <person name="Gao Z."/>
            <person name="Qiu L."/>
        </authorList>
    </citation>
    <scope>NUCLEOTIDE SEQUENCE [LARGE SCALE GENOMIC DNA]</scope>
    <source>
        <strain evidence="1 2">4G-K06</strain>
    </source>
</reference>
<dbReference type="AlphaFoldDB" id="A0A370WXJ6"/>
<evidence type="ECO:0000313" key="2">
    <source>
        <dbReference type="Proteomes" id="UP000254258"/>
    </source>
</evidence>
<organism evidence="1 2">
    <name type="scientific">Dyella monticola</name>
    <dbReference type="NCBI Taxonomy" id="1927958"/>
    <lineage>
        <taxon>Bacteria</taxon>
        <taxon>Pseudomonadati</taxon>
        <taxon>Pseudomonadota</taxon>
        <taxon>Gammaproteobacteria</taxon>
        <taxon>Lysobacterales</taxon>
        <taxon>Rhodanobacteraceae</taxon>
        <taxon>Dyella</taxon>
    </lineage>
</organism>
<proteinExistence type="predicted"/>
<protein>
    <submittedName>
        <fullName evidence="1">Uncharacterized protein</fullName>
    </submittedName>
</protein>
<dbReference type="Proteomes" id="UP000254258">
    <property type="component" value="Unassembled WGS sequence"/>
</dbReference>
<evidence type="ECO:0000313" key="1">
    <source>
        <dbReference type="EMBL" id="RDS80868.1"/>
    </source>
</evidence>
<gene>
    <name evidence="1" type="ORF">DWU98_13070</name>
</gene>